<reference evidence="2" key="1">
    <citation type="submission" date="2016-03" db="EMBL/GenBank/DDBJ databases">
        <title>Mechanisms controlling the formation of the plant cell surface in tip-growing cells are functionally conserved among land plants.</title>
        <authorList>
            <person name="Honkanen S."/>
            <person name="Jones V.A."/>
            <person name="Morieri G."/>
            <person name="Champion C."/>
            <person name="Hetherington A.J."/>
            <person name="Kelly S."/>
            <person name="Saint-Marcoux D."/>
            <person name="Proust H."/>
            <person name="Prescott H."/>
            <person name="Dolan L."/>
        </authorList>
    </citation>
    <scope>NUCLEOTIDE SEQUENCE [LARGE SCALE GENOMIC DNA]</scope>
    <source>
        <tissue evidence="2">Whole gametophyte</tissue>
    </source>
</reference>
<gene>
    <name evidence="2" type="ORF">AXG93_1520s1420</name>
</gene>
<evidence type="ECO:0000256" key="1">
    <source>
        <dbReference type="SAM" id="MobiDB-lite"/>
    </source>
</evidence>
<name>A0A176VG98_MARPO</name>
<dbReference type="Proteomes" id="UP000077202">
    <property type="component" value="Unassembled WGS sequence"/>
</dbReference>
<evidence type="ECO:0000313" key="2">
    <source>
        <dbReference type="EMBL" id="OAE19968.1"/>
    </source>
</evidence>
<keyword evidence="3" id="KW-1185">Reference proteome</keyword>
<accession>A0A176VG98</accession>
<protein>
    <submittedName>
        <fullName evidence="2">Uncharacterized protein</fullName>
    </submittedName>
</protein>
<organism evidence="2 3">
    <name type="scientific">Marchantia polymorpha subsp. ruderalis</name>
    <dbReference type="NCBI Taxonomy" id="1480154"/>
    <lineage>
        <taxon>Eukaryota</taxon>
        <taxon>Viridiplantae</taxon>
        <taxon>Streptophyta</taxon>
        <taxon>Embryophyta</taxon>
        <taxon>Marchantiophyta</taxon>
        <taxon>Marchantiopsida</taxon>
        <taxon>Marchantiidae</taxon>
        <taxon>Marchantiales</taxon>
        <taxon>Marchantiaceae</taxon>
        <taxon>Marchantia</taxon>
    </lineage>
</organism>
<comment type="caution">
    <text evidence="2">The sequence shown here is derived from an EMBL/GenBank/DDBJ whole genome shotgun (WGS) entry which is preliminary data.</text>
</comment>
<proteinExistence type="predicted"/>
<sequence>MLGLGGSGGAGLSWAGLGPWGLQDDGGWGLGRRMLVRVTGIHSCERKAGGTAAGEPNPEANRGSNEEQVVAVVVVLVVVVVAMRGSHQLHSRGSVPAVAIVGDRERAQ</sequence>
<dbReference type="EMBL" id="LVLJ01003740">
    <property type="protein sequence ID" value="OAE19968.1"/>
    <property type="molecule type" value="Genomic_DNA"/>
</dbReference>
<dbReference type="AlphaFoldDB" id="A0A176VG98"/>
<feature type="region of interest" description="Disordered" evidence="1">
    <location>
        <begin position="46"/>
        <end position="65"/>
    </location>
</feature>
<evidence type="ECO:0000313" key="3">
    <source>
        <dbReference type="Proteomes" id="UP000077202"/>
    </source>
</evidence>